<sequence>MVGINVKFVGKKVNRVRFKPDGQNLASSAHCLLVSGSWDDQPNSLCLWSCPTGFPAYDEPNANQAINCLHKFDISSNIDDLCFAGADFVAVALASGDVRLFRCGSKELQEQQCWKQLHPGYPCTAVASRGPTKLASVGEDGRLCQLEQGRHEAVRCLERADSGAPTCLRFVRHDHVAVGNLAGHVHLWDLNSPDRRPTQDLFWAGEQVTCMGQHPSQGHLLASGASSGRLCLWDLRQGRLPTATLAAPAQGALADMVFEPEGALLFCASNGSLLRWGNPGLPRGGVELESLVRPQGRPLNSLDLRGPLVATGSDSEAIFLLTLGRD</sequence>
<evidence type="ECO:0000313" key="2">
    <source>
        <dbReference type="Proteomes" id="UP000805193"/>
    </source>
</evidence>
<gene>
    <name evidence="1" type="ORF">HPB47_021293</name>
</gene>
<reference evidence="1 2" key="1">
    <citation type="journal article" date="2020" name="Cell">
        <title>Large-Scale Comparative Analyses of Tick Genomes Elucidate Their Genetic Diversity and Vector Capacities.</title>
        <authorList>
            <consortium name="Tick Genome and Microbiome Consortium (TIGMIC)"/>
            <person name="Jia N."/>
            <person name="Wang J."/>
            <person name="Shi W."/>
            <person name="Du L."/>
            <person name="Sun Y."/>
            <person name="Zhan W."/>
            <person name="Jiang J.F."/>
            <person name="Wang Q."/>
            <person name="Zhang B."/>
            <person name="Ji P."/>
            <person name="Bell-Sakyi L."/>
            <person name="Cui X.M."/>
            <person name="Yuan T.T."/>
            <person name="Jiang B.G."/>
            <person name="Yang W.F."/>
            <person name="Lam T.T."/>
            <person name="Chang Q.C."/>
            <person name="Ding S.J."/>
            <person name="Wang X.J."/>
            <person name="Zhu J.G."/>
            <person name="Ruan X.D."/>
            <person name="Zhao L."/>
            <person name="Wei J.T."/>
            <person name="Ye R.Z."/>
            <person name="Que T.C."/>
            <person name="Du C.H."/>
            <person name="Zhou Y.H."/>
            <person name="Cheng J.X."/>
            <person name="Dai P.F."/>
            <person name="Guo W.B."/>
            <person name="Han X.H."/>
            <person name="Huang E.J."/>
            <person name="Li L.F."/>
            <person name="Wei W."/>
            <person name="Gao Y.C."/>
            <person name="Liu J.Z."/>
            <person name="Shao H.Z."/>
            <person name="Wang X."/>
            <person name="Wang C.C."/>
            <person name="Yang T.C."/>
            <person name="Huo Q.B."/>
            <person name="Li W."/>
            <person name="Chen H.Y."/>
            <person name="Chen S.E."/>
            <person name="Zhou L.G."/>
            <person name="Ni X.B."/>
            <person name="Tian J.H."/>
            <person name="Sheng Y."/>
            <person name="Liu T."/>
            <person name="Pan Y.S."/>
            <person name="Xia L.Y."/>
            <person name="Li J."/>
            <person name="Zhao F."/>
            <person name="Cao W.C."/>
        </authorList>
    </citation>
    <scope>NUCLEOTIDE SEQUENCE [LARGE SCALE GENOMIC DNA]</scope>
    <source>
        <strain evidence="1">Iper-2018</strain>
    </source>
</reference>
<protein>
    <submittedName>
        <fullName evidence="1">Uncharacterized protein</fullName>
    </submittedName>
</protein>
<evidence type="ECO:0000313" key="1">
    <source>
        <dbReference type="EMBL" id="KAG0431979.1"/>
    </source>
</evidence>
<accession>A0AC60QD66</accession>
<dbReference type="EMBL" id="JABSTQ010009183">
    <property type="protein sequence ID" value="KAG0431979.1"/>
    <property type="molecule type" value="Genomic_DNA"/>
</dbReference>
<organism evidence="1 2">
    <name type="scientific">Ixodes persulcatus</name>
    <name type="common">Taiga tick</name>
    <dbReference type="NCBI Taxonomy" id="34615"/>
    <lineage>
        <taxon>Eukaryota</taxon>
        <taxon>Metazoa</taxon>
        <taxon>Ecdysozoa</taxon>
        <taxon>Arthropoda</taxon>
        <taxon>Chelicerata</taxon>
        <taxon>Arachnida</taxon>
        <taxon>Acari</taxon>
        <taxon>Parasitiformes</taxon>
        <taxon>Ixodida</taxon>
        <taxon>Ixodoidea</taxon>
        <taxon>Ixodidae</taxon>
        <taxon>Ixodinae</taxon>
        <taxon>Ixodes</taxon>
    </lineage>
</organism>
<proteinExistence type="predicted"/>
<keyword evidence="2" id="KW-1185">Reference proteome</keyword>
<comment type="caution">
    <text evidence="1">The sequence shown here is derived from an EMBL/GenBank/DDBJ whole genome shotgun (WGS) entry which is preliminary data.</text>
</comment>
<dbReference type="Proteomes" id="UP000805193">
    <property type="component" value="Unassembled WGS sequence"/>
</dbReference>
<name>A0AC60QD66_IXOPE</name>